<reference evidence="1" key="1">
    <citation type="submission" date="2021-02" db="EMBL/GenBank/DDBJ databases">
        <title>Sequencing the genomes of 1000 actinobacteria strains.</title>
        <authorList>
            <person name="Klenk H.-P."/>
        </authorList>
    </citation>
    <scope>NUCLEOTIDE SEQUENCE</scope>
    <source>
        <strain evidence="1">DSM 22850</strain>
    </source>
</reference>
<keyword evidence="2" id="KW-1185">Reference proteome</keyword>
<accession>A0A940T5I8</accession>
<dbReference type="EMBL" id="JAFIDA010000001">
    <property type="protein sequence ID" value="MBP1326041.1"/>
    <property type="molecule type" value="Genomic_DNA"/>
</dbReference>
<dbReference type="RefSeq" id="WP_209705012.1">
    <property type="nucleotide sequence ID" value="NZ_JAFIDA010000001.1"/>
</dbReference>
<organism evidence="1 2">
    <name type="scientific">Leucobacter exalbidus</name>
    <dbReference type="NCBI Taxonomy" id="662960"/>
    <lineage>
        <taxon>Bacteria</taxon>
        <taxon>Bacillati</taxon>
        <taxon>Actinomycetota</taxon>
        <taxon>Actinomycetes</taxon>
        <taxon>Micrococcales</taxon>
        <taxon>Microbacteriaceae</taxon>
        <taxon>Leucobacter</taxon>
    </lineage>
</organism>
<dbReference type="AlphaFoldDB" id="A0A940T5I8"/>
<comment type="caution">
    <text evidence="1">The sequence shown here is derived from an EMBL/GenBank/DDBJ whole genome shotgun (WGS) entry which is preliminary data.</text>
</comment>
<evidence type="ECO:0000313" key="2">
    <source>
        <dbReference type="Proteomes" id="UP000675163"/>
    </source>
</evidence>
<name>A0A940T5I8_9MICO</name>
<protein>
    <submittedName>
        <fullName evidence="1">Uncharacterized protein</fullName>
    </submittedName>
</protein>
<proteinExistence type="predicted"/>
<dbReference type="Proteomes" id="UP000675163">
    <property type="component" value="Unassembled WGS sequence"/>
</dbReference>
<gene>
    <name evidence="1" type="ORF">JOF28_001273</name>
</gene>
<sequence>MSIILDAGPGLTFLAAKQQNVLIQAARSQLIQLAAPERVDREIEGKCLDPKFSRTGALNLWRRLKASEHVNILNDELHGPFFAQAIARVSGMPARERIGRRESLGEILAIAHASSLAQQGSNEYVLIDEADGRKRALREIAYLGGVPASGRISLWSTLQVMQQAGAEGWVDHGLSWREAYESMRQFDDALRPLPAGI</sequence>
<evidence type="ECO:0000313" key="1">
    <source>
        <dbReference type="EMBL" id="MBP1326041.1"/>
    </source>
</evidence>